<keyword evidence="2" id="KW-1185">Reference proteome</keyword>
<organism evidence="1 2">
    <name type="scientific">Flagellimonas ochracea</name>
    <dbReference type="NCBI Taxonomy" id="2696472"/>
    <lineage>
        <taxon>Bacteria</taxon>
        <taxon>Pseudomonadati</taxon>
        <taxon>Bacteroidota</taxon>
        <taxon>Flavobacteriia</taxon>
        <taxon>Flavobacteriales</taxon>
        <taxon>Flavobacteriaceae</taxon>
        <taxon>Flagellimonas</taxon>
    </lineage>
</organism>
<reference evidence="1" key="1">
    <citation type="submission" date="2020-01" db="EMBL/GenBank/DDBJ databases">
        <title>Muricauda ochracea sp. nov., isolated from a tidal flat of Garorim bay in Korea.</title>
        <authorList>
            <person name="Kim D."/>
            <person name="Yoo Y."/>
            <person name="Kim J.-J."/>
        </authorList>
    </citation>
    <scope>NUCLEOTIDE SEQUENCE</scope>
    <source>
        <strain evidence="1">JGD-17</strain>
    </source>
</reference>
<name>A0A964WXZ2_9FLAO</name>
<gene>
    <name evidence="1" type="ORF">GTQ34_11740</name>
</gene>
<protein>
    <submittedName>
        <fullName evidence="1">Uncharacterized protein</fullName>
    </submittedName>
</protein>
<dbReference type="Proteomes" id="UP000667650">
    <property type="component" value="Unassembled WGS sequence"/>
</dbReference>
<evidence type="ECO:0000313" key="1">
    <source>
        <dbReference type="EMBL" id="NAY92590.1"/>
    </source>
</evidence>
<comment type="caution">
    <text evidence="1">The sequence shown here is derived from an EMBL/GenBank/DDBJ whole genome shotgun (WGS) entry which is preliminary data.</text>
</comment>
<dbReference type="EMBL" id="JAAABI010000004">
    <property type="protein sequence ID" value="NAY92590.1"/>
    <property type="molecule type" value="Genomic_DNA"/>
</dbReference>
<dbReference type="RefSeq" id="WP_166524011.1">
    <property type="nucleotide sequence ID" value="NZ_JAAABI010000004.1"/>
</dbReference>
<accession>A0A964WXZ2</accession>
<sequence>MSQIRVPRGQNQILLDGRIDSKEWRRAETITIEKGSQIRFLQDDKNLYIAVEGRKKWTRYVDLYLKQDAVLTNLHASMQLGERMLKGNWNDTLPKWNWGNNTDWKANTVKIISDEEDVPLREALASYDGFEFQISKERMTDNELLIRVEFRDFEGKAPDIIFPEGTSRYTPQQWLRLDLK</sequence>
<dbReference type="AlphaFoldDB" id="A0A964WXZ2"/>
<evidence type="ECO:0000313" key="2">
    <source>
        <dbReference type="Proteomes" id="UP000667650"/>
    </source>
</evidence>
<proteinExistence type="predicted"/>